<dbReference type="InterPro" id="IPR059182">
    <property type="entry name" value="Khc_C"/>
</dbReference>
<feature type="compositionally biased region" description="Basic and acidic residues" evidence="13">
    <location>
        <begin position="421"/>
        <end position="435"/>
    </location>
</feature>
<dbReference type="AlphaFoldDB" id="A0A2B7Y302"/>
<keyword evidence="8" id="KW-0206">Cytoskeleton</keyword>
<feature type="region of interest" description="Disordered" evidence="13">
    <location>
        <begin position="904"/>
        <end position="949"/>
    </location>
</feature>
<dbReference type="EMBL" id="PDNB01000027">
    <property type="protein sequence ID" value="PGH15232.1"/>
    <property type="molecule type" value="Genomic_DNA"/>
</dbReference>
<evidence type="ECO:0000256" key="1">
    <source>
        <dbReference type="ARBA" id="ARBA00004245"/>
    </source>
</evidence>
<evidence type="ECO:0000256" key="7">
    <source>
        <dbReference type="ARBA" id="ARBA00023175"/>
    </source>
</evidence>
<evidence type="ECO:0000256" key="2">
    <source>
        <dbReference type="ARBA" id="ARBA00022490"/>
    </source>
</evidence>
<dbReference type="InterPro" id="IPR027640">
    <property type="entry name" value="Kinesin-like_fam"/>
</dbReference>
<dbReference type="PANTHER" id="PTHR47968">
    <property type="entry name" value="CENTROMERE PROTEIN E"/>
    <property type="match status" value="1"/>
</dbReference>
<dbReference type="SMART" id="SM00129">
    <property type="entry name" value="KISc"/>
    <property type="match status" value="1"/>
</dbReference>
<evidence type="ECO:0000256" key="3">
    <source>
        <dbReference type="ARBA" id="ARBA00022701"/>
    </source>
</evidence>
<dbReference type="InterPro" id="IPR036961">
    <property type="entry name" value="Kinesin_motor_dom_sf"/>
</dbReference>
<keyword evidence="2" id="KW-0963">Cytoplasm</keyword>
<protein>
    <recommendedName>
        <fullName evidence="11">Kinesin-like protein</fullName>
    </recommendedName>
</protein>
<evidence type="ECO:0000256" key="4">
    <source>
        <dbReference type="ARBA" id="ARBA00022741"/>
    </source>
</evidence>
<dbReference type="OrthoDB" id="3176171at2759"/>
<sequence>MASSGSGSTNTIKVVARFRPQNKVEVASGGEPIVEFESEETCKINSREAAGAFTFDRVFDMNCRQQDVFDFSIRSTVDDILNGYNGTVFAYGQTGAGKSYTMMGSDIDDDEGKGIIPRIVEQMFASILTSPGNIEYTVRVSYMEIYMERIRDLLVPQNDNLPVHEEKSRGVYVKGLLEIYVSSVQEVYEVMRRGDAARAVAATNMNQESSRSHSIFVITITQKNVETGSAKSGQLFLVDLAGSEKVGKTGASGQTLEEAKKINKSLSALGMVINSLTDGKSTHIPYRDSKLTRILQESLGGNSRTTLIINCSPSSYNDAETVSTLRFGVRAKAIKNKAKINAELSPAELKMLLKKAQNQVTTYDTYINALESEVQLWRTGETVPKERWTPARTADGLSSIKAEARTPARPSTPSRLQTDLSRSETPSRPDSRIGERSSTPSIVLEKDEREEFLRRENELQDQLAEKETHIANTEKDLMEKKEELKFLKENTIRTSKDNEKLNTEVNELRMQLEKVSYESKEASITMDTLKEANTELTAELDDLKQQLLDVRMSAKETSAALDEKDKKKAERMAKMMAGFDLGLNVFSDNERKIQKLVERVEALQAANDAGDPIAPEDLAEFKTSLVEAQGFVRQAELTVNDRNTSGELPDNTRMDLENRIAELQRQYEEVLENGLSKEDVEEVKSRLGKAYESRAEHESKMVEELRSELTRRGEELERSKHSLAESQSRAPVNGAAANGGPAVNSKTLQQQIADFDIMKKSLMRDLQNRCERVVELEISLDETREQYKNVLQSSNNRAQQKKMAFLERNLEQLTHVQRQLVEQNGSLKREVAIAERKLIARNERIESLEGLLQDSQEKLTAANHRFEAQLTAVKERLEAAKAGSTRGLASSDAGGFSFGGSRIAKPLRGGGGDSNGPVNPTLSGLQSQEGASGSGSGGAKRTSWFFDRR</sequence>
<dbReference type="STRING" id="1447875.A0A2B7Y302"/>
<feature type="region of interest" description="Disordered" evidence="13">
    <location>
        <begin position="387"/>
        <end position="449"/>
    </location>
</feature>
<accession>A0A2B7Y302</accession>
<comment type="function">
    <text evidence="9">Kinesin is a microtubule-associated force-producing protein that may play a role in organelle transport. Its motor activity is directed toward the microtubule's plus end.</text>
</comment>
<comment type="caution">
    <text evidence="15">The sequence shown here is derived from an EMBL/GenBank/DDBJ whole genome shotgun (WGS) entry which is preliminary data.</text>
</comment>
<dbReference type="InterPro" id="IPR001752">
    <property type="entry name" value="Kinesin_motor_dom"/>
</dbReference>
<evidence type="ECO:0000256" key="12">
    <source>
        <dbReference type="SAM" id="Coils"/>
    </source>
</evidence>
<feature type="compositionally biased region" description="Polar residues" evidence="13">
    <location>
        <begin position="409"/>
        <end position="420"/>
    </location>
</feature>
<evidence type="ECO:0000256" key="5">
    <source>
        <dbReference type="ARBA" id="ARBA00022840"/>
    </source>
</evidence>
<dbReference type="GO" id="GO:0005874">
    <property type="term" value="C:microtubule"/>
    <property type="evidence" value="ECO:0007669"/>
    <property type="project" value="UniProtKB-KW"/>
</dbReference>
<proteinExistence type="inferred from homology"/>
<comment type="subcellular location">
    <subcellularLocation>
        <location evidence="1">Cytoplasm</location>
        <location evidence="1">Cytoskeleton</location>
    </subcellularLocation>
</comment>
<name>A0A2B7Y302_9EURO</name>
<dbReference type="GO" id="GO:0003777">
    <property type="term" value="F:microtubule motor activity"/>
    <property type="evidence" value="ECO:0007669"/>
    <property type="project" value="InterPro"/>
</dbReference>
<dbReference type="InterPro" id="IPR027417">
    <property type="entry name" value="P-loop_NTPase"/>
</dbReference>
<dbReference type="SUPFAM" id="SSF52540">
    <property type="entry name" value="P-loop containing nucleoside triphosphate hydrolases"/>
    <property type="match status" value="1"/>
</dbReference>
<feature type="compositionally biased region" description="Basic and acidic residues" evidence="13">
    <location>
        <begin position="711"/>
        <end position="723"/>
    </location>
</feature>
<evidence type="ECO:0000256" key="11">
    <source>
        <dbReference type="RuleBase" id="RU000394"/>
    </source>
</evidence>
<dbReference type="PROSITE" id="PS50067">
    <property type="entry name" value="KINESIN_MOTOR_2"/>
    <property type="match status" value="1"/>
</dbReference>
<dbReference type="GO" id="GO:0005524">
    <property type="term" value="F:ATP binding"/>
    <property type="evidence" value="ECO:0007669"/>
    <property type="project" value="UniProtKB-UniRule"/>
</dbReference>
<evidence type="ECO:0000313" key="15">
    <source>
        <dbReference type="EMBL" id="PGH15232.1"/>
    </source>
</evidence>
<dbReference type="Gene3D" id="3.40.850.10">
    <property type="entry name" value="Kinesin motor domain"/>
    <property type="match status" value="1"/>
</dbReference>
<evidence type="ECO:0000256" key="10">
    <source>
        <dbReference type="PROSITE-ProRule" id="PRU00283"/>
    </source>
</evidence>
<keyword evidence="4 10" id="KW-0547">Nucleotide-binding</keyword>
<organism evidence="15 16">
    <name type="scientific">Helicocarpus griseus UAMH5409</name>
    <dbReference type="NCBI Taxonomy" id="1447875"/>
    <lineage>
        <taxon>Eukaryota</taxon>
        <taxon>Fungi</taxon>
        <taxon>Dikarya</taxon>
        <taxon>Ascomycota</taxon>
        <taxon>Pezizomycotina</taxon>
        <taxon>Eurotiomycetes</taxon>
        <taxon>Eurotiomycetidae</taxon>
        <taxon>Onygenales</taxon>
        <taxon>Ajellomycetaceae</taxon>
        <taxon>Helicocarpus</taxon>
    </lineage>
</organism>
<evidence type="ECO:0000259" key="14">
    <source>
        <dbReference type="PROSITE" id="PS50067"/>
    </source>
</evidence>
<keyword evidence="5 10" id="KW-0067">ATP-binding</keyword>
<dbReference type="PRINTS" id="PR00380">
    <property type="entry name" value="KINESINHEAVY"/>
</dbReference>
<keyword evidence="6 12" id="KW-0175">Coiled coil</keyword>
<evidence type="ECO:0000256" key="9">
    <source>
        <dbReference type="ARBA" id="ARBA00056728"/>
    </source>
</evidence>
<keyword evidence="3 11" id="KW-0493">Microtubule</keyword>
<dbReference type="Pfam" id="PF00225">
    <property type="entry name" value="Kinesin"/>
    <property type="match status" value="1"/>
</dbReference>
<evidence type="ECO:0000256" key="13">
    <source>
        <dbReference type="SAM" id="MobiDB-lite"/>
    </source>
</evidence>
<feature type="compositionally biased region" description="Low complexity" evidence="13">
    <location>
        <begin position="922"/>
        <end position="931"/>
    </location>
</feature>
<feature type="region of interest" description="Disordered" evidence="13">
    <location>
        <begin position="711"/>
        <end position="742"/>
    </location>
</feature>
<feature type="domain" description="Kinesin motor" evidence="14">
    <location>
        <begin position="11"/>
        <end position="334"/>
    </location>
</feature>
<evidence type="ECO:0000313" key="16">
    <source>
        <dbReference type="Proteomes" id="UP000223968"/>
    </source>
</evidence>
<keyword evidence="16" id="KW-1185">Reference proteome</keyword>
<dbReference type="CDD" id="cd23649">
    <property type="entry name" value="Khc_CBD_cc"/>
    <property type="match status" value="1"/>
</dbReference>
<gene>
    <name evidence="15" type="ORF">AJ79_02597</name>
</gene>
<feature type="binding site" evidence="10">
    <location>
        <begin position="92"/>
        <end position="99"/>
    </location>
    <ligand>
        <name>ATP</name>
        <dbReference type="ChEBI" id="CHEBI:30616"/>
    </ligand>
</feature>
<dbReference type="PANTHER" id="PTHR47968:SF75">
    <property type="entry name" value="CENTROMERE-ASSOCIATED PROTEIN E"/>
    <property type="match status" value="1"/>
</dbReference>
<dbReference type="GO" id="GO:0007018">
    <property type="term" value="P:microtubule-based movement"/>
    <property type="evidence" value="ECO:0007669"/>
    <property type="project" value="InterPro"/>
</dbReference>
<dbReference type="CDD" id="cd01369">
    <property type="entry name" value="KISc_KHC_KIF5"/>
    <property type="match status" value="1"/>
</dbReference>
<dbReference type="Proteomes" id="UP000223968">
    <property type="component" value="Unassembled WGS sequence"/>
</dbReference>
<dbReference type="FunFam" id="3.40.850.10:FF:000031">
    <property type="entry name" value="Kinesin-like protein"/>
    <property type="match status" value="1"/>
</dbReference>
<dbReference type="GO" id="GO:0008017">
    <property type="term" value="F:microtubule binding"/>
    <property type="evidence" value="ECO:0007669"/>
    <property type="project" value="InterPro"/>
</dbReference>
<evidence type="ECO:0000256" key="8">
    <source>
        <dbReference type="ARBA" id="ARBA00023212"/>
    </source>
</evidence>
<comment type="similarity">
    <text evidence="10 11">Belongs to the TRAFAC class myosin-kinesin ATPase superfamily. Kinesin family.</text>
</comment>
<feature type="coiled-coil region" evidence="12">
    <location>
        <begin position="773"/>
        <end position="865"/>
    </location>
</feature>
<reference evidence="15 16" key="1">
    <citation type="submission" date="2017-10" db="EMBL/GenBank/DDBJ databases">
        <title>Comparative genomics in systemic dimorphic fungi from Ajellomycetaceae.</title>
        <authorList>
            <person name="Munoz J.F."/>
            <person name="Mcewen J.G."/>
            <person name="Clay O.K."/>
            <person name="Cuomo C.A."/>
        </authorList>
    </citation>
    <scope>NUCLEOTIDE SEQUENCE [LARGE SCALE GENOMIC DNA]</scope>
    <source>
        <strain evidence="15 16">UAMH5409</strain>
    </source>
</reference>
<evidence type="ECO:0000256" key="6">
    <source>
        <dbReference type="ARBA" id="ARBA00023054"/>
    </source>
</evidence>
<feature type="compositionally biased region" description="Low complexity" evidence="13">
    <location>
        <begin position="730"/>
        <end position="742"/>
    </location>
</feature>
<keyword evidence="7 10" id="KW-0505">Motor protein</keyword>
<dbReference type="PROSITE" id="PS00411">
    <property type="entry name" value="KINESIN_MOTOR_1"/>
    <property type="match status" value="1"/>
</dbReference>
<dbReference type="InterPro" id="IPR019821">
    <property type="entry name" value="Kinesin_motor_CS"/>
</dbReference>